<dbReference type="CDD" id="cd06550">
    <property type="entry name" value="TM_ABC_iron-siderophores_like"/>
    <property type="match status" value="1"/>
</dbReference>
<dbReference type="GO" id="GO:0005886">
    <property type="term" value="C:plasma membrane"/>
    <property type="evidence" value="ECO:0007669"/>
    <property type="project" value="UniProtKB-SubCell"/>
</dbReference>
<name>A0A859FEF5_9BACI</name>
<dbReference type="GO" id="GO:0022857">
    <property type="term" value="F:transmembrane transporter activity"/>
    <property type="evidence" value="ECO:0007669"/>
    <property type="project" value="InterPro"/>
</dbReference>
<comment type="subcellular location">
    <subcellularLocation>
        <location evidence="1">Cell membrane</location>
        <topology evidence="1">Multi-pass membrane protein</topology>
    </subcellularLocation>
</comment>
<dbReference type="Proteomes" id="UP000318138">
    <property type="component" value="Chromosome"/>
</dbReference>
<keyword evidence="3" id="KW-0813">Transport</keyword>
<organism evidence="9 10">
    <name type="scientific">Paenalkalicoccus suaedae</name>
    <dbReference type="NCBI Taxonomy" id="2592382"/>
    <lineage>
        <taxon>Bacteria</taxon>
        <taxon>Bacillati</taxon>
        <taxon>Bacillota</taxon>
        <taxon>Bacilli</taxon>
        <taxon>Bacillales</taxon>
        <taxon>Bacillaceae</taxon>
        <taxon>Paenalkalicoccus</taxon>
    </lineage>
</organism>
<feature type="transmembrane region" description="Helical" evidence="8">
    <location>
        <begin position="12"/>
        <end position="31"/>
    </location>
</feature>
<evidence type="ECO:0000256" key="6">
    <source>
        <dbReference type="ARBA" id="ARBA00022989"/>
    </source>
</evidence>
<keyword evidence="4" id="KW-1003">Cell membrane</keyword>
<evidence type="ECO:0000313" key="9">
    <source>
        <dbReference type="EMBL" id="QKS70606.1"/>
    </source>
</evidence>
<feature type="transmembrane region" description="Helical" evidence="8">
    <location>
        <begin position="244"/>
        <end position="267"/>
    </location>
</feature>
<keyword evidence="10" id="KW-1185">Reference proteome</keyword>
<dbReference type="InterPro" id="IPR037294">
    <property type="entry name" value="ABC_BtuC-like"/>
</dbReference>
<sequence length="335" mass="35476">MIVQATKNKTRLAFIIVIAMIVTTALISLSTGSSSINITRLVPTLMGNGTFQDEFVFYSLRLPRIIITFLCGVALATSGAILQGITKNDLADPGIVGINSGAGVAVTLFFLFIPANAETFAYLLPLAAFGGAMLTALTIYAFSYNKEQGLMPTQFILTGVGFSLALSGLMIVLISSSDRQQVEFIATWLAGGVWGTDWPFILALLPWLVILLPIVLYFAKHLNILRLGSPVATGTGVHVKRTRIVLLTMATALAASAVSVSGGIAFIGLMAPHLARAIVGNKHQRMLPFAMLIGGMLLLIADTIGRNIVPPAGIPAGIIAACIGAPYFLYLLSRK</sequence>
<gene>
    <name evidence="9" type="ORF">FLK61_28060</name>
</gene>
<dbReference type="KEGG" id="psua:FLK61_28060"/>
<dbReference type="Pfam" id="PF01032">
    <property type="entry name" value="FecCD"/>
    <property type="match status" value="1"/>
</dbReference>
<evidence type="ECO:0000256" key="1">
    <source>
        <dbReference type="ARBA" id="ARBA00004651"/>
    </source>
</evidence>
<keyword evidence="7 8" id="KW-0472">Membrane</keyword>
<evidence type="ECO:0000256" key="5">
    <source>
        <dbReference type="ARBA" id="ARBA00022692"/>
    </source>
</evidence>
<reference evidence="10" key="1">
    <citation type="submission" date="2019-07" db="EMBL/GenBank/DDBJ databases">
        <title>Bacillus alkalisoli sp. nov. isolated from saline soil.</title>
        <authorList>
            <person name="Sun J.-Q."/>
            <person name="Xu L."/>
        </authorList>
    </citation>
    <scope>NUCLEOTIDE SEQUENCE [LARGE SCALE GENOMIC DNA]</scope>
    <source>
        <strain evidence="10">M4U3P1</strain>
    </source>
</reference>
<evidence type="ECO:0000256" key="3">
    <source>
        <dbReference type="ARBA" id="ARBA00022448"/>
    </source>
</evidence>
<dbReference type="EMBL" id="CP041372">
    <property type="protein sequence ID" value="QKS70606.1"/>
    <property type="molecule type" value="Genomic_DNA"/>
</dbReference>
<feature type="transmembrane region" description="Helical" evidence="8">
    <location>
        <begin position="312"/>
        <end position="332"/>
    </location>
</feature>
<keyword evidence="5 8" id="KW-0812">Transmembrane</keyword>
<protein>
    <submittedName>
        <fullName evidence="9">Iron ABC transporter permease</fullName>
    </submittedName>
</protein>
<dbReference type="InterPro" id="IPR000522">
    <property type="entry name" value="ABC_transptr_permease_BtuC"/>
</dbReference>
<dbReference type="AlphaFoldDB" id="A0A859FEF5"/>
<dbReference type="PANTHER" id="PTHR30472">
    <property type="entry name" value="FERRIC ENTEROBACTIN TRANSPORT SYSTEM PERMEASE PROTEIN"/>
    <property type="match status" value="1"/>
</dbReference>
<evidence type="ECO:0000256" key="2">
    <source>
        <dbReference type="ARBA" id="ARBA00007935"/>
    </source>
</evidence>
<feature type="transmembrane region" description="Helical" evidence="8">
    <location>
        <begin position="198"/>
        <end position="219"/>
    </location>
</feature>
<dbReference type="RefSeq" id="WP_176008641.1">
    <property type="nucleotide sequence ID" value="NZ_CP041372.2"/>
</dbReference>
<feature type="transmembrane region" description="Helical" evidence="8">
    <location>
        <begin position="119"/>
        <end position="143"/>
    </location>
</feature>
<feature type="transmembrane region" description="Helical" evidence="8">
    <location>
        <begin position="155"/>
        <end position="174"/>
    </location>
</feature>
<keyword evidence="6 8" id="KW-1133">Transmembrane helix</keyword>
<dbReference type="Gene3D" id="1.10.3470.10">
    <property type="entry name" value="ABC transporter involved in vitamin B12 uptake, BtuC"/>
    <property type="match status" value="1"/>
</dbReference>
<feature type="transmembrane region" description="Helical" evidence="8">
    <location>
        <begin position="62"/>
        <end position="82"/>
    </location>
</feature>
<proteinExistence type="inferred from homology"/>
<dbReference type="GO" id="GO:0033214">
    <property type="term" value="P:siderophore-iron import into cell"/>
    <property type="evidence" value="ECO:0007669"/>
    <property type="project" value="TreeGrafter"/>
</dbReference>
<evidence type="ECO:0000256" key="4">
    <source>
        <dbReference type="ARBA" id="ARBA00022475"/>
    </source>
</evidence>
<feature type="transmembrane region" description="Helical" evidence="8">
    <location>
        <begin position="287"/>
        <end position="305"/>
    </location>
</feature>
<accession>A0A859FEF5</accession>
<evidence type="ECO:0000256" key="8">
    <source>
        <dbReference type="SAM" id="Phobius"/>
    </source>
</evidence>
<dbReference type="PANTHER" id="PTHR30472:SF69">
    <property type="entry name" value="HEME-IRON TRANSPORT SYSTEM PERMEASE PROTEIN ISDF-RELATED"/>
    <property type="match status" value="1"/>
</dbReference>
<comment type="similarity">
    <text evidence="2">Belongs to the binding-protein-dependent transport system permease family. FecCD subfamily.</text>
</comment>
<dbReference type="SUPFAM" id="SSF81345">
    <property type="entry name" value="ABC transporter involved in vitamin B12 uptake, BtuC"/>
    <property type="match status" value="1"/>
</dbReference>
<feature type="transmembrane region" description="Helical" evidence="8">
    <location>
        <begin position="94"/>
        <end position="113"/>
    </location>
</feature>
<evidence type="ECO:0000256" key="7">
    <source>
        <dbReference type="ARBA" id="ARBA00023136"/>
    </source>
</evidence>
<evidence type="ECO:0000313" key="10">
    <source>
        <dbReference type="Proteomes" id="UP000318138"/>
    </source>
</evidence>
<dbReference type="FunFam" id="1.10.3470.10:FF:000001">
    <property type="entry name" value="Vitamin B12 ABC transporter permease BtuC"/>
    <property type="match status" value="1"/>
</dbReference>